<dbReference type="Pfam" id="PF14567">
    <property type="entry name" value="SUKH_5"/>
    <property type="match status" value="1"/>
</dbReference>
<comment type="caution">
    <text evidence="1">The sequence shown here is derived from an EMBL/GenBank/DDBJ whole genome shotgun (WGS) entry which is preliminary data.</text>
</comment>
<evidence type="ECO:0000313" key="2">
    <source>
        <dbReference type="Proteomes" id="UP000230273"/>
    </source>
</evidence>
<protein>
    <recommendedName>
        <fullName evidence="3">Knr4/Smi1-like domain-containing protein</fullName>
    </recommendedName>
</protein>
<organism evidence="1 2">
    <name type="scientific">Candidatus Nealsonbacteria bacterium CG23_combo_of_CG06-09_8_20_14_all_38_19</name>
    <dbReference type="NCBI Taxonomy" id="1974721"/>
    <lineage>
        <taxon>Bacteria</taxon>
        <taxon>Candidatus Nealsoniibacteriota</taxon>
    </lineage>
</organism>
<gene>
    <name evidence="1" type="ORF">COX36_00925</name>
</gene>
<dbReference type="Gene3D" id="3.40.1580.10">
    <property type="entry name" value="SMI1/KNR4-like"/>
    <property type="match status" value="1"/>
</dbReference>
<dbReference type="InterPro" id="IPR037883">
    <property type="entry name" value="Knr4/Smi1-like_sf"/>
</dbReference>
<name>A0A2G9YXA4_9BACT</name>
<proteinExistence type="predicted"/>
<evidence type="ECO:0000313" key="1">
    <source>
        <dbReference type="EMBL" id="PIP23878.1"/>
    </source>
</evidence>
<evidence type="ECO:0008006" key="3">
    <source>
        <dbReference type="Google" id="ProtNLM"/>
    </source>
</evidence>
<dbReference type="AlphaFoldDB" id="A0A2G9YXA4"/>
<sequence length="935" mass="108148">MKTERIKDLEKELGVTFPSAYVDFLKDRGSAVVDGFKVAGIPADNLSQKDRDAMDVKKTTDLLRWMRPDLPETLVAIIFVKTFVTCLDLSRATEEDAPLVEVNLESNTPPIPVSNQTFSEWLEYHTRWEKRFRRAWTRCRNRQAEAKGNRIQDWSAPILRVQDYIIGIGAFRFSYKFGCLEADEFLPMPQPHLKKGEPVRILLSEALARARDYTGSLSIQFTKDLREDENGAIKNPELKEERVPASIPPEILELANRYSINLPPPEKGFIAHEDAKNLWFASLEFPNEVKERIVALEEAGYLKREIVAEIIILGYWTREEAIWIFLNAPRPEALVMGSDCVEDRPSYAESMNYGRAAMIATRLKYAVMAKMNEGFTMEEIEEVKINCEIEPKKDFWYLRCTAKFHFPELWLAGSVSRPWFEANEPVLLLCRPHMPGNKEREMERLRKYLDILVSANEPVQAKCLVLSNEYISPYYCKFLDEIRNFVKEAEKKGIYVIFAPTRTDLYLDQEIQNRMHKVKSITRLPSRQEKKKLQIFEVPTDCWKVPEDSRASRAIQNASQSALIFAQQLVRKREVRRYEMEFSLMCEVIEREASQNHKMIAEVDGEKSQVLLNALRHNEKSLKGISFSFVTPDKMSQFLHKIKSEKLSFILKNVQGGIVVLVKPWEYSFMLPKKIESALSKTIFEFPPTLQKRINEKIKTRKSGKLYASHWDEIDKAHTILRQSLAKGLPFAIASVMGRVRSGVFAEMVRDYICQMPETSPIMLPIAYGDGSQGGPFPLFSFPEIPKPKNEDQFFTFNVGLVSLRHSEADKYVDRYFVRNRDIQRRSNSADQEELAFRKTFECLDELIRFIRGEIDEKDNLSSSLKVLLGWKPELKQRRWEGLHLNVFHTTGLESAGIGTYRAVLDILTKYRGEVIVTPRILMPSGDYKQGEKWF</sequence>
<dbReference type="EMBL" id="PCRP01000014">
    <property type="protein sequence ID" value="PIP23878.1"/>
    <property type="molecule type" value="Genomic_DNA"/>
</dbReference>
<dbReference type="Proteomes" id="UP000230273">
    <property type="component" value="Unassembled WGS sequence"/>
</dbReference>
<dbReference type="SUPFAM" id="SSF160631">
    <property type="entry name" value="SMI1/KNR4-like"/>
    <property type="match status" value="1"/>
</dbReference>
<reference evidence="1 2" key="1">
    <citation type="submission" date="2017-09" db="EMBL/GenBank/DDBJ databases">
        <title>Depth-based differentiation of microbial function through sediment-hosted aquifers and enrichment of novel symbionts in the deep terrestrial subsurface.</title>
        <authorList>
            <person name="Probst A.J."/>
            <person name="Ladd B."/>
            <person name="Jarett J.K."/>
            <person name="Geller-Mcgrath D.E."/>
            <person name="Sieber C.M."/>
            <person name="Emerson J.B."/>
            <person name="Anantharaman K."/>
            <person name="Thomas B.C."/>
            <person name="Malmstrom R."/>
            <person name="Stieglmeier M."/>
            <person name="Klingl A."/>
            <person name="Woyke T."/>
            <person name="Ryan C.M."/>
            <person name="Banfield J.F."/>
        </authorList>
    </citation>
    <scope>NUCLEOTIDE SEQUENCE [LARGE SCALE GENOMIC DNA]</scope>
    <source>
        <strain evidence="1">CG23_combo_of_CG06-09_8_20_14_all_38_19</strain>
    </source>
</reference>
<accession>A0A2G9YXA4</accession>